<organism evidence="6 8">
    <name type="scientific">Bacteroides xylanisolvens</name>
    <dbReference type="NCBI Taxonomy" id="371601"/>
    <lineage>
        <taxon>Bacteria</taxon>
        <taxon>Pseudomonadati</taxon>
        <taxon>Bacteroidota</taxon>
        <taxon>Bacteroidia</taxon>
        <taxon>Bacteroidales</taxon>
        <taxon>Bacteroidaceae</taxon>
        <taxon>Bacteroides</taxon>
    </lineage>
</organism>
<dbReference type="EMBL" id="WDCP01000009">
    <property type="protein sequence ID" value="KAB6340490.1"/>
    <property type="molecule type" value="Genomic_DNA"/>
</dbReference>
<dbReference type="EMBL" id="WDEH01000027">
    <property type="protein sequence ID" value="KAB6135915.1"/>
    <property type="molecule type" value="Genomic_DNA"/>
</dbReference>
<evidence type="ECO:0000313" key="10">
    <source>
        <dbReference type="Proteomes" id="UP000438288"/>
    </source>
</evidence>
<evidence type="ECO:0000313" key="3">
    <source>
        <dbReference type="EMBL" id="KAB6135915.1"/>
    </source>
</evidence>
<sequence>MKLTKILICLLIFWTGTLSASPYFSFKKYQVEDGLSHNTVWCALQDSYGFIWLGTSDGLNRYDGRGNKVYRNVLNDKLSFCLKWN</sequence>
<gene>
    <name evidence="2" type="ORF">F6S82_03255</name>
    <name evidence="3" type="ORF">GA424_15970</name>
    <name evidence="4" type="ORF">GAZ43_06985</name>
    <name evidence="5" type="ORF">SAMN04487924_11725</name>
    <name evidence="6" type="ORF">SAMN05216250_11076</name>
</gene>
<evidence type="ECO:0000313" key="6">
    <source>
        <dbReference type="EMBL" id="SFM78754.1"/>
    </source>
</evidence>
<keyword evidence="1" id="KW-0732">Signal</keyword>
<reference evidence="2" key="5">
    <citation type="submission" date="2019-09" db="EMBL/GenBank/DDBJ databases">
        <authorList>
            <person name="Ross B.D."/>
            <person name="Verster A.J."/>
            <person name="Radey M.C."/>
            <person name="Schmidtke D.T."/>
            <person name="Pope C.E."/>
            <person name="Hoffman L.R."/>
            <person name="Hajjar A.M."/>
            <person name="Peterson S.B."/>
            <person name="Borenstein E."/>
            <person name="Mougous J.D."/>
        </authorList>
    </citation>
    <scope>NUCLEOTIDE SEQUENCE</scope>
    <source>
        <strain evidence="2">H204</strain>
    </source>
</reference>
<dbReference type="EMBL" id="FOUM01000010">
    <property type="protein sequence ID" value="SFM78754.1"/>
    <property type="molecule type" value="Genomic_DNA"/>
</dbReference>
<reference evidence="10 11" key="4">
    <citation type="journal article" date="2019" name="Nat. Med.">
        <title>A library of human gut bacterial isolates paired with longitudinal multiomics data enables mechanistic microbiome research.</title>
        <authorList>
            <person name="Poyet M."/>
            <person name="Groussin M."/>
            <person name="Gibbons S.M."/>
            <person name="Avila-Pacheco J."/>
            <person name="Jiang X."/>
            <person name="Kearney S.M."/>
            <person name="Perrotta A.R."/>
            <person name="Berdy B."/>
            <person name="Zhao S."/>
            <person name="Lieberman T.D."/>
            <person name="Swanson P.K."/>
            <person name="Smith M."/>
            <person name="Roesemann S."/>
            <person name="Alexander J.E."/>
            <person name="Rich S.A."/>
            <person name="Livny J."/>
            <person name="Vlamakis H."/>
            <person name="Clish C."/>
            <person name="Bullock K."/>
            <person name="Deik A."/>
            <person name="Scott J."/>
            <person name="Pierce K.A."/>
            <person name="Xavier R.J."/>
            <person name="Alm E.J."/>
        </authorList>
    </citation>
    <scope>NUCLEOTIDE SEQUENCE [LARGE SCALE GENOMIC DNA]</scope>
    <source>
        <strain evidence="4 10">BIOML-A16</strain>
        <strain evidence="3 11">BIOML-A62</strain>
    </source>
</reference>
<dbReference type="Gene3D" id="2.130.10.10">
    <property type="entry name" value="YVTN repeat-like/Quinoprotein amine dehydrogenase"/>
    <property type="match status" value="1"/>
</dbReference>
<accession>A0A1I4TPR9</accession>
<reference evidence="7 8" key="1">
    <citation type="submission" date="2016-10" db="EMBL/GenBank/DDBJ databases">
        <authorList>
            <person name="de Groot N.N."/>
        </authorList>
    </citation>
    <scope>NUCLEOTIDE SEQUENCE [LARGE SCALE GENOMIC DNA]</scope>
    <source>
        <strain evidence="6 8">NLAE-zl-C202</strain>
        <strain evidence="5 7">NLAE-zl-G339</strain>
    </source>
</reference>
<name>A0A1I4TPR9_9BACE</name>
<evidence type="ECO:0000313" key="2">
    <source>
        <dbReference type="EMBL" id="KAA9049503.1"/>
    </source>
</evidence>
<dbReference type="Pfam" id="PF07494">
    <property type="entry name" value="Reg_prop"/>
    <property type="match status" value="1"/>
</dbReference>
<reference evidence="2" key="3">
    <citation type="journal article" date="2019" name="bioRxiv">
        <title>Acquired interbacterial defense systems protect against interspecies antagonism in the human gut microbiome.</title>
        <authorList>
            <person name="Ross B.D."/>
            <person name="Verster A.J."/>
            <person name="Radey M.C."/>
            <person name="Schmidtke D.T."/>
            <person name="Pope C.E."/>
            <person name="Hoffman L.R."/>
            <person name="Hajjar A.M."/>
            <person name="Peterson S.B."/>
            <person name="Borenstein E."/>
            <person name="Mougous J.D."/>
        </authorList>
    </citation>
    <scope>NUCLEOTIDE SEQUENCE</scope>
    <source>
        <strain evidence="2">H204</strain>
    </source>
</reference>
<dbReference type="GO" id="GO:0016301">
    <property type="term" value="F:kinase activity"/>
    <property type="evidence" value="ECO:0007669"/>
    <property type="project" value="UniProtKB-KW"/>
</dbReference>
<dbReference type="Proteomes" id="UP000183040">
    <property type="component" value="Unassembled WGS sequence"/>
</dbReference>
<feature type="signal peptide" evidence="1">
    <location>
        <begin position="1"/>
        <end position="20"/>
    </location>
</feature>
<dbReference type="AlphaFoldDB" id="A0A1I4TPR9"/>
<keyword evidence="2" id="KW-0418">Kinase</keyword>
<evidence type="ECO:0000313" key="9">
    <source>
        <dbReference type="Proteomes" id="UP000327007"/>
    </source>
</evidence>
<dbReference type="InterPro" id="IPR011110">
    <property type="entry name" value="Reg_prop"/>
</dbReference>
<evidence type="ECO:0000313" key="11">
    <source>
        <dbReference type="Proteomes" id="UP000487596"/>
    </source>
</evidence>
<evidence type="ECO:0000256" key="1">
    <source>
        <dbReference type="SAM" id="SignalP"/>
    </source>
</evidence>
<dbReference type="Proteomes" id="UP000487596">
    <property type="component" value="Unassembled WGS sequence"/>
</dbReference>
<evidence type="ECO:0000313" key="4">
    <source>
        <dbReference type="EMBL" id="KAB6340490.1"/>
    </source>
</evidence>
<dbReference type="EMBL" id="FNRP01000017">
    <property type="protein sequence ID" value="SEA89178.1"/>
    <property type="molecule type" value="Genomic_DNA"/>
</dbReference>
<evidence type="ECO:0000313" key="5">
    <source>
        <dbReference type="EMBL" id="SEA89178.1"/>
    </source>
</evidence>
<evidence type="ECO:0000313" key="8">
    <source>
        <dbReference type="Proteomes" id="UP000183766"/>
    </source>
</evidence>
<keyword evidence="2" id="KW-0808">Transferase</keyword>
<dbReference type="InterPro" id="IPR015943">
    <property type="entry name" value="WD40/YVTN_repeat-like_dom_sf"/>
</dbReference>
<protein>
    <submittedName>
        <fullName evidence="2">Histidine kinase</fullName>
    </submittedName>
    <submittedName>
        <fullName evidence="6">Two component regulator propeller</fullName>
    </submittedName>
</protein>
<proteinExistence type="predicted"/>
<dbReference type="EMBL" id="VYQC01000002">
    <property type="protein sequence ID" value="KAA9049503.1"/>
    <property type="molecule type" value="Genomic_DNA"/>
</dbReference>
<feature type="chain" id="PRO_5010473286" evidence="1">
    <location>
        <begin position="21"/>
        <end position="85"/>
    </location>
</feature>
<evidence type="ECO:0000313" key="7">
    <source>
        <dbReference type="Proteomes" id="UP000183040"/>
    </source>
</evidence>
<dbReference type="Proteomes" id="UP000183766">
    <property type="component" value="Unassembled WGS sequence"/>
</dbReference>
<dbReference type="Proteomes" id="UP000438288">
    <property type="component" value="Unassembled WGS sequence"/>
</dbReference>
<dbReference type="Proteomes" id="UP000327007">
    <property type="component" value="Unassembled WGS sequence"/>
</dbReference>
<reference evidence="9" key="2">
    <citation type="journal article" date="2018" name="J. Anim. Genet.">
        <title>Acquired interbacterial defense systems protect against interspecies antagonism in the human gut microbiome.</title>
        <authorList>
            <person name="Ross B.D."/>
            <person name="Verster A.J."/>
            <person name="Radey M.C."/>
            <person name="Schmidtke D.T."/>
            <person name="Pope C.E."/>
            <person name="Hoffman L.R."/>
            <person name="Hajjar A."/>
            <person name="Peterson S.B."/>
            <person name="Borenstein E."/>
            <person name="Mougous J."/>
        </authorList>
    </citation>
    <scope>NUCLEOTIDE SEQUENCE [LARGE SCALE GENOMIC DNA]</scope>
    <source>
        <strain evidence="9">H204</strain>
    </source>
</reference>